<dbReference type="Gene3D" id="3.30.2310.20">
    <property type="entry name" value="RelE-like"/>
    <property type="match status" value="1"/>
</dbReference>
<keyword evidence="1" id="KW-1277">Toxin-antitoxin system</keyword>
<sequence>MKVTLSTRARRDLEGIRLYIEKDNPTRAISFVDELRDAARRIGDMSRAFPLVPRYEQHGIRRRSYNGYGILYSVQPDRVLAQSARSCDFGHVEEQRLNMAIYQARSCPPIS</sequence>
<accession>A0A494W7M3</accession>
<reference evidence="2 3" key="1">
    <citation type="submission" date="2018-05" db="EMBL/GenBank/DDBJ databases">
        <title>Complete Genome Sequence of the Nonylphenol-Degrading Bacterium Sphingobium amiense DSM 16289T.</title>
        <authorList>
            <person name="Ootsuka M."/>
            <person name="Nishizawa T."/>
            <person name="Ohta H."/>
        </authorList>
    </citation>
    <scope>NUCLEOTIDE SEQUENCE [LARGE SCALE GENOMIC DNA]</scope>
    <source>
        <strain evidence="2 3">DSM 16289</strain>
        <plasmid evidence="3">psamie_5 dna</plasmid>
    </source>
</reference>
<keyword evidence="3" id="KW-1185">Reference proteome</keyword>
<gene>
    <name evidence="2" type="ORF">SAMIE_5000310</name>
</gene>
<organism evidence="2 3">
    <name type="scientific">Sphingobium amiense</name>
    <dbReference type="NCBI Taxonomy" id="135719"/>
    <lineage>
        <taxon>Bacteria</taxon>
        <taxon>Pseudomonadati</taxon>
        <taxon>Pseudomonadota</taxon>
        <taxon>Alphaproteobacteria</taxon>
        <taxon>Sphingomonadales</taxon>
        <taxon>Sphingomonadaceae</taxon>
        <taxon>Sphingobium</taxon>
    </lineage>
</organism>
<dbReference type="Proteomes" id="UP000279959">
    <property type="component" value="Plasmid pSAMIE_5"/>
</dbReference>
<dbReference type="KEGG" id="sami:SAMIE_5000310"/>
<name>A0A494W7M3_9SPHN</name>
<geneLocation type="plasmid" evidence="3">
    <name>psamie_5 dna</name>
</geneLocation>
<evidence type="ECO:0000256" key="1">
    <source>
        <dbReference type="ARBA" id="ARBA00022649"/>
    </source>
</evidence>
<dbReference type="AlphaFoldDB" id="A0A494W7M3"/>
<evidence type="ECO:0000313" key="2">
    <source>
        <dbReference type="EMBL" id="BBE00554.1"/>
    </source>
</evidence>
<dbReference type="RefSeq" id="WP_126516976.1">
    <property type="nucleotide sequence ID" value="NZ_AP018668.1"/>
</dbReference>
<evidence type="ECO:0000313" key="3">
    <source>
        <dbReference type="Proteomes" id="UP000279959"/>
    </source>
</evidence>
<protein>
    <submittedName>
        <fullName evidence="2">Type II toxin-antitoxin system RelE/ParE family toxin</fullName>
    </submittedName>
</protein>
<dbReference type="InterPro" id="IPR035093">
    <property type="entry name" value="RelE/ParE_toxin_dom_sf"/>
</dbReference>
<keyword evidence="2" id="KW-0614">Plasmid</keyword>
<dbReference type="EMBL" id="AP018668">
    <property type="protein sequence ID" value="BBE00554.1"/>
    <property type="molecule type" value="Genomic_DNA"/>
</dbReference>
<dbReference type="Pfam" id="PF05016">
    <property type="entry name" value="ParE_toxin"/>
    <property type="match status" value="1"/>
</dbReference>
<dbReference type="InterPro" id="IPR007712">
    <property type="entry name" value="RelE/ParE_toxin"/>
</dbReference>
<proteinExistence type="predicted"/>